<gene>
    <name evidence="2" type="ordered locus">Ecym_4553</name>
</gene>
<dbReference type="AlphaFoldDB" id="G8JU85"/>
<proteinExistence type="predicted"/>
<dbReference type="Proteomes" id="UP000006790">
    <property type="component" value="Chromosome 4"/>
</dbReference>
<organism evidence="2 3">
    <name type="scientific">Eremothecium cymbalariae (strain CBS 270.75 / DBVPG 7215 / KCTC 17166 / NRRL Y-17582)</name>
    <name type="common">Yeast</name>
    <dbReference type="NCBI Taxonomy" id="931890"/>
    <lineage>
        <taxon>Eukaryota</taxon>
        <taxon>Fungi</taxon>
        <taxon>Dikarya</taxon>
        <taxon>Ascomycota</taxon>
        <taxon>Saccharomycotina</taxon>
        <taxon>Saccharomycetes</taxon>
        <taxon>Saccharomycetales</taxon>
        <taxon>Saccharomycetaceae</taxon>
        <taxon>Eremothecium</taxon>
    </lineage>
</organism>
<feature type="domain" description="ATPase AAA-type core" evidence="1">
    <location>
        <begin position="373"/>
        <end position="447"/>
    </location>
</feature>
<accession>G8JU85</accession>
<sequence length="802" mass="92103">MALEKGKKSVSLQSLLTGYKTRNEAKISTSRMAQDAQNVNDDTTFEQIEEENELEDIGVPNSESSQLDGGAVKRKVYDDFELVGVGNDASQEIITIDDDDEGSKARLQSSANQSATYQKNVTNLKELLSGGYRKKRKTAQEPCEDSKYLDDDNTKLVEKAQEQIIRSITRTKKTSSKNLFNNFKKKAPSSKNLNESFSDNFEAKHNWIRLNNISKLKELEAPWPVYQMVNDTDTFLAKPVSLPKIKSIPIPLSKFRSFEYSMLNMAKTDISVNSMSIIYPDNYKSGKTIWTEFFKPNNLDEILVATKVKTSVSKWIESAFKKLKKPTDRSVLFQKLRPGGDEFQDFIVEDDDIKTGGGQLEEFVPFMILFGETGKSTLLEIVMHELGGEIFEINTSANRGRKHIWENIKEFSTTHFVKNTGSNGLIVFDDVDVIFNERDKFFWSAVEKTMLVSRRPIVLTCNDIKNVPVNFVQIAKDQQSLFEVKQVKVNNITQYLKNCIRSLELKIPDALIQKVVTDSRRDIRQSILQLQWLCCQPGKTTITKSTELSRPNTLEDYARTADLLSHIDILQGGTRNRSWFTDDLDETLFSPGSISSRFTSEEESMKHDYLLDYRQHLVEETGSPLMPYELSIAKYLKAHTWNITAGSTQFTKKFYSNFTFEAIRFVSSAFKRGSNSGNMNHSARLTRSARKSNQIINDFKENSNGEVDVEDAYFAFITTHTRKEICRYFNPYFYLFAEMNQKVRKYNIQLYQKTKQQVDPDDLMRPADIVSDMLVRGMFKRIYFRGSPDKVIEIWNKQSNKI</sequence>
<dbReference type="GO" id="GO:0016887">
    <property type="term" value="F:ATP hydrolysis activity"/>
    <property type="evidence" value="ECO:0007669"/>
    <property type="project" value="InterPro"/>
</dbReference>
<evidence type="ECO:0000313" key="2">
    <source>
        <dbReference type="EMBL" id="AET39588.1"/>
    </source>
</evidence>
<name>G8JU85_ERECY</name>
<dbReference type="Gene3D" id="3.40.50.300">
    <property type="entry name" value="P-loop containing nucleotide triphosphate hydrolases"/>
    <property type="match status" value="1"/>
</dbReference>
<dbReference type="InterPro" id="IPR027417">
    <property type="entry name" value="P-loop_NTPase"/>
</dbReference>
<dbReference type="PANTHER" id="PTHR23389">
    <property type="entry name" value="CHROMOSOME TRANSMISSION FIDELITY FACTOR 18"/>
    <property type="match status" value="1"/>
</dbReference>
<reference evidence="3" key="1">
    <citation type="journal article" date="2012" name="G3 (Bethesda)">
        <title>Pichia sorbitophila, an interspecies yeast hybrid reveals early steps of genome resolution following polyploidization.</title>
        <authorList>
            <person name="Leh Louis V."/>
            <person name="Despons L."/>
            <person name="Friedrich A."/>
            <person name="Martin T."/>
            <person name="Durrens P."/>
            <person name="Casaregola S."/>
            <person name="Neuveglise C."/>
            <person name="Fairhead C."/>
            <person name="Marck C."/>
            <person name="Cruz J.A."/>
            <person name="Straub M.L."/>
            <person name="Kugler V."/>
            <person name="Sacerdot C."/>
            <person name="Uzunov Z."/>
            <person name="Thierry A."/>
            <person name="Weiss S."/>
            <person name="Bleykasten C."/>
            <person name="De Montigny J."/>
            <person name="Jacques N."/>
            <person name="Jung P."/>
            <person name="Lemaire M."/>
            <person name="Mallet S."/>
            <person name="Morel G."/>
            <person name="Richard G.F."/>
            <person name="Sarkar A."/>
            <person name="Savel G."/>
            <person name="Schacherer J."/>
            <person name="Seret M.L."/>
            <person name="Talla E."/>
            <person name="Samson G."/>
            <person name="Jubin C."/>
            <person name="Poulain J."/>
            <person name="Vacherie B."/>
            <person name="Barbe V."/>
            <person name="Pelletier E."/>
            <person name="Sherman D.J."/>
            <person name="Westhof E."/>
            <person name="Weissenbach J."/>
            <person name="Baret P.V."/>
            <person name="Wincker P."/>
            <person name="Gaillardin C."/>
            <person name="Dujon B."/>
            <person name="Souciet J.L."/>
        </authorList>
    </citation>
    <scope>NUCLEOTIDE SEQUENCE [LARGE SCALE GENOMIC DNA]</scope>
    <source>
        <strain evidence="3">CBS 270.75 / DBVPG 7215 / KCTC 17166 / NRRL Y-17582</strain>
    </source>
</reference>
<dbReference type="FunCoup" id="G8JU85">
    <property type="interactions" value="101"/>
</dbReference>
<dbReference type="GO" id="GO:0005634">
    <property type="term" value="C:nucleus"/>
    <property type="evidence" value="ECO:0007669"/>
    <property type="project" value="TreeGrafter"/>
</dbReference>
<dbReference type="KEGG" id="erc:Ecym_4553"/>
<evidence type="ECO:0000313" key="3">
    <source>
        <dbReference type="Proteomes" id="UP000006790"/>
    </source>
</evidence>
<dbReference type="eggNOG" id="KOG1968">
    <property type="taxonomic scope" value="Eukaryota"/>
</dbReference>
<dbReference type="STRING" id="931890.G8JU85"/>
<dbReference type="EMBL" id="CP002500">
    <property type="protein sequence ID" value="AET39588.1"/>
    <property type="molecule type" value="Genomic_DNA"/>
</dbReference>
<dbReference type="OMA" id="RDINFIP"/>
<dbReference type="HOGENOM" id="CLU_019060_0_0_1"/>
<dbReference type="GeneID" id="11470144"/>
<keyword evidence="3" id="KW-1185">Reference proteome</keyword>
<dbReference type="OrthoDB" id="10064318at2759"/>
<dbReference type="SUPFAM" id="SSF52540">
    <property type="entry name" value="P-loop containing nucleoside triphosphate hydrolases"/>
    <property type="match status" value="1"/>
</dbReference>
<dbReference type="InterPro" id="IPR003959">
    <property type="entry name" value="ATPase_AAA_core"/>
</dbReference>
<dbReference type="PANTHER" id="PTHR23389:SF11">
    <property type="entry name" value="TELOMERE LENGTH REGULATION PROTEIN ELG1"/>
    <property type="match status" value="1"/>
</dbReference>
<dbReference type="GO" id="GO:0003677">
    <property type="term" value="F:DNA binding"/>
    <property type="evidence" value="ECO:0007669"/>
    <property type="project" value="TreeGrafter"/>
</dbReference>
<dbReference type="RefSeq" id="XP_003646405.1">
    <property type="nucleotide sequence ID" value="XM_003646357.1"/>
</dbReference>
<evidence type="ECO:0000259" key="1">
    <source>
        <dbReference type="Pfam" id="PF00004"/>
    </source>
</evidence>
<dbReference type="Pfam" id="PF00004">
    <property type="entry name" value="AAA"/>
    <property type="match status" value="1"/>
</dbReference>
<dbReference type="GO" id="GO:0005524">
    <property type="term" value="F:ATP binding"/>
    <property type="evidence" value="ECO:0007669"/>
    <property type="project" value="InterPro"/>
</dbReference>
<protein>
    <recommendedName>
        <fullName evidence="1">ATPase AAA-type core domain-containing protein</fullName>
    </recommendedName>
</protein>
<dbReference type="InParanoid" id="G8JU85"/>